<dbReference type="InterPro" id="IPR036100">
    <property type="entry name" value="QueA_sf"/>
</dbReference>
<dbReference type="InterPro" id="IPR003699">
    <property type="entry name" value="QueA"/>
</dbReference>
<evidence type="ECO:0000256" key="1">
    <source>
        <dbReference type="ARBA" id="ARBA00022490"/>
    </source>
</evidence>
<dbReference type="InterPro" id="IPR042118">
    <property type="entry name" value="QueA_dom1"/>
</dbReference>
<gene>
    <name evidence="5" type="ORF">U7230_03650</name>
</gene>
<dbReference type="Gene3D" id="2.40.10.240">
    <property type="entry name" value="QueA-like"/>
    <property type="match status" value="1"/>
</dbReference>
<dbReference type="RefSeq" id="WP_324717381.1">
    <property type="nucleotide sequence ID" value="NZ_CP141615.1"/>
</dbReference>
<evidence type="ECO:0000256" key="3">
    <source>
        <dbReference type="ARBA" id="ARBA00022691"/>
    </source>
</evidence>
<evidence type="ECO:0000256" key="4">
    <source>
        <dbReference type="ARBA" id="ARBA00022785"/>
    </source>
</evidence>
<keyword evidence="6" id="KW-1185">Reference proteome</keyword>
<protein>
    <submittedName>
        <fullName evidence="5">S-adenosylmethionine:tRNA ribosyltransferase-isomerase</fullName>
    </submittedName>
</protein>
<dbReference type="SUPFAM" id="SSF111337">
    <property type="entry name" value="QueA-like"/>
    <property type="match status" value="1"/>
</dbReference>
<dbReference type="PANTHER" id="PTHR30307">
    <property type="entry name" value="S-ADENOSYLMETHIONINE:TRNA RIBOSYLTRANSFERASE-ISOMERASE"/>
    <property type="match status" value="1"/>
</dbReference>
<dbReference type="InterPro" id="IPR042119">
    <property type="entry name" value="QueA_dom2"/>
</dbReference>
<keyword evidence="2" id="KW-0808">Transferase</keyword>
<keyword evidence="4" id="KW-0671">Queuosine biosynthesis</keyword>
<dbReference type="Pfam" id="PF02547">
    <property type="entry name" value="Queuosine_synth"/>
    <property type="match status" value="1"/>
</dbReference>
<organism evidence="5 6">
    <name type="scientific">Carboxydichorda subterranea</name>
    <dbReference type="NCBI Taxonomy" id="3109565"/>
    <lineage>
        <taxon>Bacteria</taxon>
        <taxon>Bacillati</taxon>
        <taxon>Bacillota</taxon>
        <taxon>Limnochordia</taxon>
        <taxon>Limnochordales</taxon>
        <taxon>Geochordaceae</taxon>
        <taxon>Carboxydichorda</taxon>
    </lineage>
</organism>
<evidence type="ECO:0000256" key="2">
    <source>
        <dbReference type="ARBA" id="ARBA00022679"/>
    </source>
</evidence>
<sequence>MLPYPDLRLAQEIMAERRRQAELDGWIRKLRTARTNGATRPGEAPPPLPPALSGLVLPDGTVAAAPPEAEGREREDVRLLVVQRARRRFEHHRFTELPALLRPGDLVVFNASQTLPASVPVRRPTDGSRVRLHFSTCLDASRERWVVEVRAAEGTRPLDDAVRPAERFEAPDGTIVELLHRYRGFARLWEAEVHGRAMELMNRFGEPVRYGYVEAPWPLSAYQTAVGEVPGSAEMPSAARPFTHRILWELRRRGVELAKVLLHTGLSSHELRSGQAGPGAVYPEWYEIPASSAVQIDRALRQRRRVVAVGTTVVRALESAARARWGRVRVEATSGWTELFIGPGYLPRVVGAVVTGLHAPQTTHLAMMAALADPELLRAAYVDAMARGYRWHEFGDLCLIE</sequence>
<keyword evidence="3" id="KW-0949">S-adenosyl-L-methionine</keyword>
<reference evidence="5 6" key="1">
    <citation type="journal article" date="2024" name="Front. Microbiol.">
        <title>Novel thermophilic genera Geochorda gen. nov. and Carboxydochorda gen. nov. from the deep terrestrial subsurface reveal the ecophysiological diversity in the class Limnochordia.</title>
        <authorList>
            <person name="Karnachuk O.V."/>
            <person name="Lukina A.P."/>
            <person name="Avakyan M.R."/>
            <person name="Kadnikov V.V."/>
            <person name="Begmatov S."/>
            <person name="Beletsky A.V."/>
            <person name="Vlasova K.G."/>
            <person name="Novikov A.A."/>
            <person name="Shcherbakova V.A."/>
            <person name="Mardanov A.V."/>
            <person name="Ravin N.V."/>
        </authorList>
    </citation>
    <scope>NUCLEOTIDE SEQUENCE [LARGE SCALE GENOMIC DNA]</scope>
    <source>
        <strain evidence="5 6">L945</strain>
    </source>
</reference>
<name>A0ABZ1BZV4_9FIRM</name>
<keyword evidence="1" id="KW-0963">Cytoplasm</keyword>
<dbReference type="Proteomes" id="UP001332192">
    <property type="component" value="Chromosome"/>
</dbReference>
<evidence type="ECO:0000313" key="5">
    <source>
        <dbReference type="EMBL" id="WRP18110.1"/>
    </source>
</evidence>
<evidence type="ECO:0000313" key="6">
    <source>
        <dbReference type="Proteomes" id="UP001332192"/>
    </source>
</evidence>
<proteinExistence type="predicted"/>
<dbReference type="PANTHER" id="PTHR30307:SF0">
    <property type="entry name" value="S-ADENOSYLMETHIONINE:TRNA RIBOSYLTRANSFERASE-ISOMERASE"/>
    <property type="match status" value="1"/>
</dbReference>
<accession>A0ABZ1BZV4</accession>
<dbReference type="Gene3D" id="3.40.1780.10">
    <property type="entry name" value="QueA-like"/>
    <property type="match status" value="1"/>
</dbReference>
<dbReference type="EMBL" id="CP141615">
    <property type="protein sequence ID" value="WRP18110.1"/>
    <property type="molecule type" value="Genomic_DNA"/>
</dbReference>